<keyword evidence="2" id="KW-0808">Transferase</keyword>
<accession>A0A8J5MV35</accession>
<feature type="domain" description="Formyl transferase N-terminal" evidence="4">
    <location>
        <begin position="117"/>
        <end position="218"/>
    </location>
</feature>
<comment type="similarity">
    <text evidence="1">Belongs to the Fmt family.</text>
</comment>
<dbReference type="CDD" id="cd08646">
    <property type="entry name" value="FMT_core_Met-tRNA-FMT_N"/>
    <property type="match status" value="1"/>
</dbReference>
<evidence type="ECO:0000256" key="2">
    <source>
        <dbReference type="ARBA" id="ARBA00022679"/>
    </source>
</evidence>
<name>A0A8J5MV35_HOMAM</name>
<dbReference type="PANTHER" id="PTHR11138">
    <property type="entry name" value="METHIONYL-TRNA FORMYLTRANSFERASE"/>
    <property type="match status" value="1"/>
</dbReference>
<dbReference type="Proteomes" id="UP000747542">
    <property type="component" value="Unassembled WGS sequence"/>
</dbReference>
<protein>
    <submittedName>
        <fullName evidence="6">Methionyl-tRNA formyltransferase-like</fullName>
    </submittedName>
</protein>
<comment type="caution">
    <text evidence="6">The sequence shown here is derived from an EMBL/GenBank/DDBJ whole genome shotgun (WGS) entry which is preliminary data.</text>
</comment>
<evidence type="ECO:0000259" key="5">
    <source>
        <dbReference type="Pfam" id="PF02911"/>
    </source>
</evidence>
<feature type="domain" description="Formyl transferase C-terminal" evidence="5">
    <location>
        <begin position="362"/>
        <end position="428"/>
    </location>
</feature>
<dbReference type="GO" id="GO:0004479">
    <property type="term" value="F:methionyl-tRNA formyltransferase activity"/>
    <property type="evidence" value="ECO:0007669"/>
    <property type="project" value="InterPro"/>
</dbReference>
<keyword evidence="7" id="KW-1185">Reference proteome</keyword>
<sequence length="440" mass="49828">MNWHQKVKGIICYQLRKMREPLYTRRKLTTPCTHKAKCAATYKSSPPWDIMFFGTDEFALQSLMALHNEQQTSGVVGQLNVVSVSLKKIVPAVRRYCLRERIPLHDWPLEVPRGVYDLGIVASFGHLIPAKIINAFPMGILNIHGSLLPRWRGAAPTIHAVLNNDLETGITIMKIEPHRFDVGKIVSRVAVPISWDTKSGVLTKHLAAVGAQELISVLQDLPQKLQAAVIQSEDGVTKAPKVSEATSKIQWNCCTCSNIQAMYRAFDDYLPLWTIWHGTPVRLRDMVMQEEWSPHYLDVGKTAVTKVPDFKENNGRDLEKIKENIPHNSGCVTEENVLERNDKWLLNKCHITNTTEADRIVNVKKNCEQNESYAGNLNLIKKLPPGSVVYNKKLKVVSVLCLDGWVNFRQIVIKGRKAMSAHDFYNGFIGKVPKDHHRFD</sequence>
<dbReference type="Pfam" id="PF02911">
    <property type="entry name" value="Formyl_trans_C"/>
    <property type="match status" value="1"/>
</dbReference>
<evidence type="ECO:0000256" key="3">
    <source>
        <dbReference type="ARBA" id="ARBA00022917"/>
    </source>
</evidence>
<dbReference type="InterPro" id="IPR005793">
    <property type="entry name" value="Formyl_trans_C"/>
</dbReference>
<dbReference type="OrthoDB" id="10268103at2759"/>
<evidence type="ECO:0000256" key="1">
    <source>
        <dbReference type="ARBA" id="ARBA00010699"/>
    </source>
</evidence>
<dbReference type="InterPro" id="IPR041711">
    <property type="entry name" value="Met-tRNA-FMT_N"/>
</dbReference>
<keyword evidence="3" id="KW-0648">Protein biosynthesis</keyword>
<evidence type="ECO:0000313" key="6">
    <source>
        <dbReference type="EMBL" id="KAG7164721.1"/>
    </source>
</evidence>
<gene>
    <name evidence="6" type="primary">MTFMT-L</name>
    <name evidence="6" type="ORF">Hamer_G005122</name>
</gene>
<dbReference type="EMBL" id="JAHLQT010024959">
    <property type="protein sequence ID" value="KAG7164721.1"/>
    <property type="molecule type" value="Genomic_DNA"/>
</dbReference>
<evidence type="ECO:0000313" key="7">
    <source>
        <dbReference type="Proteomes" id="UP000747542"/>
    </source>
</evidence>
<dbReference type="AlphaFoldDB" id="A0A8J5MV35"/>
<dbReference type="Pfam" id="PF00551">
    <property type="entry name" value="Formyl_trans_N"/>
    <property type="match status" value="1"/>
</dbReference>
<evidence type="ECO:0000259" key="4">
    <source>
        <dbReference type="Pfam" id="PF00551"/>
    </source>
</evidence>
<dbReference type="PANTHER" id="PTHR11138:SF5">
    <property type="entry name" value="METHIONYL-TRNA FORMYLTRANSFERASE, MITOCHONDRIAL"/>
    <property type="match status" value="1"/>
</dbReference>
<proteinExistence type="inferred from homology"/>
<dbReference type="GO" id="GO:0005739">
    <property type="term" value="C:mitochondrion"/>
    <property type="evidence" value="ECO:0007669"/>
    <property type="project" value="TreeGrafter"/>
</dbReference>
<reference evidence="6" key="1">
    <citation type="journal article" date="2021" name="Sci. Adv.">
        <title>The American lobster genome reveals insights on longevity, neural, and immune adaptations.</title>
        <authorList>
            <person name="Polinski J.M."/>
            <person name="Zimin A.V."/>
            <person name="Clark K.F."/>
            <person name="Kohn A.B."/>
            <person name="Sadowski N."/>
            <person name="Timp W."/>
            <person name="Ptitsyn A."/>
            <person name="Khanna P."/>
            <person name="Romanova D.Y."/>
            <person name="Williams P."/>
            <person name="Greenwood S.J."/>
            <person name="Moroz L.L."/>
            <person name="Walt D.R."/>
            <person name="Bodnar A.G."/>
        </authorList>
    </citation>
    <scope>NUCLEOTIDE SEQUENCE</scope>
    <source>
        <strain evidence="6">GMGI-L3</strain>
    </source>
</reference>
<dbReference type="InterPro" id="IPR002376">
    <property type="entry name" value="Formyl_transf_N"/>
</dbReference>
<organism evidence="6 7">
    <name type="scientific">Homarus americanus</name>
    <name type="common">American lobster</name>
    <dbReference type="NCBI Taxonomy" id="6706"/>
    <lineage>
        <taxon>Eukaryota</taxon>
        <taxon>Metazoa</taxon>
        <taxon>Ecdysozoa</taxon>
        <taxon>Arthropoda</taxon>
        <taxon>Crustacea</taxon>
        <taxon>Multicrustacea</taxon>
        <taxon>Malacostraca</taxon>
        <taxon>Eumalacostraca</taxon>
        <taxon>Eucarida</taxon>
        <taxon>Decapoda</taxon>
        <taxon>Pleocyemata</taxon>
        <taxon>Astacidea</taxon>
        <taxon>Nephropoidea</taxon>
        <taxon>Nephropidae</taxon>
        <taxon>Homarus</taxon>
    </lineage>
</organism>